<keyword evidence="1" id="KW-0472">Membrane</keyword>
<keyword evidence="1" id="KW-1133">Transmembrane helix</keyword>
<dbReference type="EMBL" id="LWUJ01000013">
    <property type="protein sequence ID" value="OAL09872.1"/>
    <property type="molecule type" value="Genomic_DNA"/>
</dbReference>
<evidence type="ECO:0000313" key="2">
    <source>
        <dbReference type="EMBL" id="OAL09872.1"/>
    </source>
</evidence>
<feature type="transmembrane region" description="Helical" evidence="1">
    <location>
        <begin position="213"/>
        <end position="230"/>
    </location>
</feature>
<sequence>MYARAYVRLFKYLDQLVLGRKFFASESTRAALKDAIESSFSLLIWIANKSNKSSSEVYALFDKYKENYFANEAKIVNEKYEINSDEELNDYVNYLRICVQNVCDLDLDNLSEEELAKEPYEEKPNATVVYKNFFNTLDVNAPVGKVVDDLILRSHAWERLKEDIRSGAIYIYKTKPKRNVIIKIILSYLLFFGAITALTLLVSCALTGAQDKAQLIIVSSLAVIYFLFGLHYSRKTFANDNLKYSFQRTEFYYTFFFSLFFTFALSTNSEGGVGSQIITKNLDGWNKGLWIGLITIIILIGLIYLVSYLYFQPEEDKKLMESTLEKHLADISKTSTLNS</sequence>
<feature type="transmembrane region" description="Helical" evidence="1">
    <location>
        <begin position="251"/>
        <end position="269"/>
    </location>
</feature>
<organism evidence="2 3">
    <name type="scientific">Candidatus Mycoplasma haematobovis</name>
    <dbReference type="NCBI Taxonomy" id="432608"/>
    <lineage>
        <taxon>Bacteria</taxon>
        <taxon>Bacillati</taxon>
        <taxon>Mycoplasmatota</taxon>
        <taxon>Mollicutes</taxon>
        <taxon>Mycoplasmataceae</taxon>
        <taxon>Mycoplasma</taxon>
    </lineage>
</organism>
<evidence type="ECO:0000313" key="3">
    <source>
        <dbReference type="Proteomes" id="UP000077623"/>
    </source>
</evidence>
<comment type="caution">
    <text evidence="2">The sequence shown here is derived from an EMBL/GenBank/DDBJ whole genome shotgun (WGS) entry which is preliminary data.</text>
</comment>
<reference evidence="3" key="1">
    <citation type="submission" date="2016-04" db="EMBL/GenBank/DDBJ databases">
        <authorList>
            <person name="Quiroz-Castaneda R.E."/>
            <person name="Martinez-Ocampo F."/>
        </authorList>
    </citation>
    <scope>NUCLEOTIDE SEQUENCE [LARGE SCALE GENOMIC DNA]</scope>
    <source>
        <strain evidence="3">INIFAP01</strain>
    </source>
</reference>
<evidence type="ECO:0000256" key="1">
    <source>
        <dbReference type="SAM" id="Phobius"/>
    </source>
</evidence>
<protein>
    <submittedName>
        <fullName evidence="2">Uncharacterized protein</fullName>
    </submittedName>
</protein>
<feature type="transmembrane region" description="Helical" evidence="1">
    <location>
        <begin position="180"/>
        <end position="201"/>
    </location>
</feature>
<accession>A0A1A9QBB1</accession>
<dbReference type="RefSeq" id="WP_187150600.1">
    <property type="nucleotide sequence ID" value="NZ_LWUJ01000013.1"/>
</dbReference>
<dbReference type="STRING" id="432608.A6V39_04840"/>
<feature type="transmembrane region" description="Helical" evidence="1">
    <location>
        <begin position="289"/>
        <end position="311"/>
    </location>
</feature>
<dbReference type="AlphaFoldDB" id="A0A1A9QBB1"/>
<keyword evidence="3" id="KW-1185">Reference proteome</keyword>
<keyword evidence="1" id="KW-0812">Transmembrane</keyword>
<name>A0A1A9QBB1_9MOLU</name>
<gene>
    <name evidence="2" type="ORF">A6V39_04840</name>
</gene>
<dbReference type="Proteomes" id="UP000077623">
    <property type="component" value="Unassembled WGS sequence"/>
</dbReference>
<proteinExistence type="predicted"/>